<dbReference type="AlphaFoldDB" id="A0A1I1FE95"/>
<evidence type="ECO:0000313" key="2">
    <source>
        <dbReference type="Proteomes" id="UP000240042"/>
    </source>
</evidence>
<organism evidence="1 2">
    <name type="scientific">Brevinema andersonii</name>
    <dbReference type="NCBI Taxonomy" id="34097"/>
    <lineage>
        <taxon>Bacteria</taxon>
        <taxon>Pseudomonadati</taxon>
        <taxon>Spirochaetota</taxon>
        <taxon>Spirochaetia</taxon>
        <taxon>Brevinematales</taxon>
        <taxon>Brevinemataceae</taxon>
        <taxon>Brevinema</taxon>
    </lineage>
</organism>
<dbReference type="EMBL" id="FOKY01000035">
    <property type="protein sequence ID" value="SFB97621.1"/>
    <property type="molecule type" value="Genomic_DNA"/>
</dbReference>
<dbReference type="RefSeq" id="WP_092320174.1">
    <property type="nucleotide sequence ID" value="NZ_FOKY01000035.1"/>
</dbReference>
<name>A0A1I1FE95_BREAD</name>
<gene>
    <name evidence="1" type="ORF">SAMN02745150_01476</name>
</gene>
<accession>A0A1I1FE95</accession>
<sequence length="157" mass="18464">MYLFIFMTIFMLNGCISHPPKSEQIQDPLSLEIKDASYKDQSGFKNEKMNLTNLIDFEIGTPIKIDNPKRFIQISILFTMFQHEQSFTAHQEFGNNDEAISEYLNNARERFYAGLGISEQEYINYGTRHSEEIQQFLIDNPDYLDAYNYTLEQITEF</sequence>
<dbReference type="Proteomes" id="UP000240042">
    <property type="component" value="Unassembled WGS sequence"/>
</dbReference>
<evidence type="ECO:0000313" key="1">
    <source>
        <dbReference type="EMBL" id="SFB97621.1"/>
    </source>
</evidence>
<protein>
    <submittedName>
        <fullName evidence="1">Uncharacterized protein</fullName>
    </submittedName>
</protein>
<proteinExistence type="predicted"/>
<keyword evidence="2" id="KW-1185">Reference proteome</keyword>
<reference evidence="2" key="1">
    <citation type="submission" date="2016-10" db="EMBL/GenBank/DDBJ databases">
        <authorList>
            <person name="Varghese N."/>
            <person name="Submissions S."/>
        </authorList>
    </citation>
    <scope>NUCLEOTIDE SEQUENCE [LARGE SCALE GENOMIC DNA]</scope>
    <source>
        <strain evidence="2">ATCC 43811</strain>
    </source>
</reference>